<dbReference type="Gene3D" id="3.40.50.300">
    <property type="entry name" value="P-loop containing nucleotide triphosphate hydrolases"/>
    <property type="match status" value="2"/>
</dbReference>
<dbReference type="InterPro" id="IPR050107">
    <property type="entry name" value="ABC_carbohydrate_import_ATPase"/>
</dbReference>
<dbReference type="InterPro" id="IPR003593">
    <property type="entry name" value="AAA+_ATPase"/>
</dbReference>
<keyword evidence="2 4" id="KW-0067">ATP-binding</keyword>
<dbReference type="CDD" id="cd03215">
    <property type="entry name" value="ABC_Carb_Monos_II"/>
    <property type="match status" value="1"/>
</dbReference>
<dbReference type="EMBL" id="JBHSJF010000008">
    <property type="protein sequence ID" value="MFC5069940.1"/>
    <property type="molecule type" value="Genomic_DNA"/>
</dbReference>
<dbReference type="SUPFAM" id="SSF52540">
    <property type="entry name" value="P-loop containing nucleoside triphosphate hydrolases"/>
    <property type="match status" value="2"/>
</dbReference>
<dbReference type="PANTHER" id="PTHR43790:SF4">
    <property type="entry name" value="GUANOSINE IMPORT ATP-BINDING PROTEIN NUPO"/>
    <property type="match status" value="1"/>
</dbReference>
<protein>
    <submittedName>
        <fullName evidence="4">ABC transporter ATP-binding protein</fullName>
    </submittedName>
</protein>
<reference evidence="5" key="1">
    <citation type="journal article" date="2019" name="Int. J. Syst. Evol. Microbiol.">
        <title>The Global Catalogue of Microorganisms (GCM) 10K type strain sequencing project: providing services to taxonomists for standard genome sequencing and annotation.</title>
        <authorList>
            <consortium name="The Broad Institute Genomics Platform"/>
            <consortium name="The Broad Institute Genome Sequencing Center for Infectious Disease"/>
            <person name="Wu L."/>
            <person name="Ma J."/>
        </authorList>
    </citation>
    <scope>NUCLEOTIDE SEQUENCE [LARGE SCALE GENOMIC DNA]</scope>
    <source>
        <strain evidence="5">CGMCC 1.16444</strain>
    </source>
</reference>
<keyword evidence="1" id="KW-0547">Nucleotide-binding</keyword>
<dbReference type="InterPro" id="IPR027417">
    <property type="entry name" value="P-loop_NTPase"/>
</dbReference>
<evidence type="ECO:0000313" key="5">
    <source>
        <dbReference type="Proteomes" id="UP001595796"/>
    </source>
</evidence>
<evidence type="ECO:0000256" key="1">
    <source>
        <dbReference type="ARBA" id="ARBA00022741"/>
    </source>
</evidence>
<sequence>MSAALDPVFHDKPAHRALEVEAIGVTKRFGPFVALDNVSLKIRRGTVHALLGENGAGKSTFVKCLLGYYKSDEGDFVVEGREATIARPADADALGMGMVYQHFTLVPSMTASENLVMSRSNVPGIIDWKAERRQLFNFLKNMPFLVPMDVPVGELAAGERQKTEILKQLYLNRRLIVLDEPTSTLTPQEAAEVLGLVRSLVEMGDITVVIITHKLKEVAAYADDVTVLRKGKFAGSGSAKELGPEELTAMMIGEPHAPKPVERLGGPDAEERLAIRNLKTEGELGRFGLSIDKLVVRPREIVGVAGVSGNGQKDLVEVLGGQRSPASGDVLVSGAPYHGGRDEARRLGVRVLPEEPLRNASVPKMSVVANMNLRRFDHDEKGPRRWLDLKGMNERALGMIQSYGVRTPSPEAPIAALSGGNVQRATLAREFDGEVDLLVISNPCFGLDVKAVAEVRARIVAARNAGTAVLLLSEDLDEVMELSDRIVVMHHGEIVHETPGPGADALDIGRHMVGHG</sequence>
<evidence type="ECO:0000259" key="3">
    <source>
        <dbReference type="PROSITE" id="PS50893"/>
    </source>
</evidence>
<evidence type="ECO:0000313" key="4">
    <source>
        <dbReference type="EMBL" id="MFC5069940.1"/>
    </source>
</evidence>
<comment type="caution">
    <text evidence="4">The sequence shown here is derived from an EMBL/GenBank/DDBJ whole genome shotgun (WGS) entry which is preliminary data.</text>
</comment>
<evidence type="ECO:0000256" key="2">
    <source>
        <dbReference type="ARBA" id="ARBA00022840"/>
    </source>
</evidence>
<dbReference type="InterPro" id="IPR003439">
    <property type="entry name" value="ABC_transporter-like_ATP-bd"/>
</dbReference>
<dbReference type="SMART" id="SM00382">
    <property type="entry name" value="AAA"/>
    <property type="match status" value="1"/>
</dbReference>
<feature type="domain" description="ABC transporter" evidence="3">
    <location>
        <begin position="20"/>
        <end position="255"/>
    </location>
</feature>
<accession>A0ABV9Z8V0</accession>
<keyword evidence="5" id="KW-1185">Reference proteome</keyword>
<proteinExistence type="predicted"/>
<feature type="domain" description="ABC transporter" evidence="3">
    <location>
        <begin position="273"/>
        <end position="516"/>
    </location>
</feature>
<organism evidence="4 5">
    <name type="scientific">Flaviflagellibacter deserti</name>
    <dbReference type="NCBI Taxonomy" id="2267266"/>
    <lineage>
        <taxon>Bacteria</taxon>
        <taxon>Pseudomonadati</taxon>
        <taxon>Pseudomonadota</taxon>
        <taxon>Alphaproteobacteria</taxon>
        <taxon>Hyphomicrobiales</taxon>
        <taxon>Flaviflagellibacter</taxon>
    </lineage>
</organism>
<dbReference type="Pfam" id="PF00005">
    <property type="entry name" value="ABC_tran"/>
    <property type="match status" value="2"/>
</dbReference>
<dbReference type="CDD" id="cd03216">
    <property type="entry name" value="ABC_Carb_Monos_I"/>
    <property type="match status" value="1"/>
</dbReference>
<dbReference type="PROSITE" id="PS50893">
    <property type="entry name" value="ABC_TRANSPORTER_2"/>
    <property type="match status" value="2"/>
</dbReference>
<dbReference type="GO" id="GO:0005524">
    <property type="term" value="F:ATP binding"/>
    <property type="evidence" value="ECO:0007669"/>
    <property type="project" value="UniProtKB-KW"/>
</dbReference>
<dbReference type="Proteomes" id="UP001595796">
    <property type="component" value="Unassembled WGS sequence"/>
</dbReference>
<gene>
    <name evidence="4" type="ORF">ACFPFW_18145</name>
</gene>
<dbReference type="PANTHER" id="PTHR43790">
    <property type="entry name" value="CARBOHYDRATE TRANSPORT ATP-BINDING PROTEIN MG119-RELATED"/>
    <property type="match status" value="1"/>
</dbReference>
<name>A0ABV9Z8V0_9HYPH</name>
<dbReference type="RefSeq" id="WP_114958500.1">
    <property type="nucleotide sequence ID" value="NZ_JBHSJF010000008.1"/>
</dbReference>